<feature type="transmembrane region" description="Helical" evidence="1">
    <location>
        <begin position="12"/>
        <end position="30"/>
    </location>
</feature>
<keyword evidence="1" id="KW-1133">Transmembrane helix</keyword>
<name>A0A6G0YTJ7_APHCR</name>
<evidence type="ECO:0000256" key="1">
    <source>
        <dbReference type="SAM" id="Phobius"/>
    </source>
</evidence>
<organism evidence="2 3">
    <name type="scientific">Aphis craccivora</name>
    <name type="common">Cowpea aphid</name>
    <dbReference type="NCBI Taxonomy" id="307492"/>
    <lineage>
        <taxon>Eukaryota</taxon>
        <taxon>Metazoa</taxon>
        <taxon>Ecdysozoa</taxon>
        <taxon>Arthropoda</taxon>
        <taxon>Hexapoda</taxon>
        <taxon>Insecta</taxon>
        <taxon>Pterygota</taxon>
        <taxon>Neoptera</taxon>
        <taxon>Paraneoptera</taxon>
        <taxon>Hemiptera</taxon>
        <taxon>Sternorrhyncha</taxon>
        <taxon>Aphidomorpha</taxon>
        <taxon>Aphidoidea</taxon>
        <taxon>Aphididae</taxon>
        <taxon>Aphidini</taxon>
        <taxon>Aphis</taxon>
        <taxon>Aphis</taxon>
    </lineage>
</organism>
<evidence type="ECO:0000313" key="2">
    <source>
        <dbReference type="EMBL" id="KAF0761040.1"/>
    </source>
</evidence>
<dbReference type="Proteomes" id="UP000478052">
    <property type="component" value="Unassembled WGS sequence"/>
</dbReference>
<protein>
    <submittedName>
        <fullName evidence="2">Uncharacterized protein</fullName>
    </submittedName>
</protein>
<comment type="caution">
    <text evidence="2">The sequence shown here is derived from an EMBL/GenBank/DDBJ whole genome shotgun (WGS) entry which is preliminary data.</text>
</comment>
<keyword evidence="1" id="KW-0472">Membrane</keyword>
<evidence type="ECO:0000313" key="3">
    <source>
        <dbReference type="Proteomes" id="UP000478052"/>
    </source>
</evidence>
<dbReference type="EMBL" id="VUJU01002508">
    <property type="protein sequence ID" value="KAF0761040.1"/>
    <property type="molecule type" value="Genomic_DNA"/>
</dbReference>
<reference evidence="2 3" key="1">
    <citation type="submission" date="2019-08" db="EMBL/GenBank/DDBJ databases">
        <title>Whole genome of Aphis craccivora.</title>
        <authorList>
            <person name="Voronova N.V."/>
            <person name="Shulinski R.S."/>
            <person name="Bandarenka Y.V."/>
            <person name="Zhorov D.G."/>
            <person name="Warner D."/>
        </authorList>
    </citation>
    <scope>NUCLEOTIDE SEQUENCE [LARGE SCALE GENOMIC DNA]</scope>
    <source>
        <strain evidence="2">180601</strain>
        <tissue evidence="2">Whole Body</tissue>
    </source>
</reference>
<keyword evidence="3" id="KW-1185">Reference proteome</keyword>
<proteinExistence type="predicted"/>
<dbReference type="AlphaFoldDB" id="A0A6G0YTJ7"/>
<gene>
    <name evidence="2" type="ORF">FWK35_00014268</name>
</gene>
<keyword evidence="1" id="KW-0812">Transmembrane</keyword>
<accession>A0A6G0YTJ7</accession>
<sequence>MYSSTKKSDVWIVSYWVSILIRWVGVYRCVCMRVDNELRRSNSDQSQGGGNQ</sequence>